<feature type="domain" description="HTH luxR-type" evidence="4">
    <location>
        <begin position="146"/>
        <end position="211"/>
    </location>
</feature>
<sequence length="228" mass="25316">MTNTQSIKIVIVEDHPPIVHALRDYLNTVPQFKVVGTAKNIEEARVVMGSNEVDLVIMDIRLPDEKGVKTNDGGIALTAEFSDLYPDLAILVYTADENIEVVRLSKEAGARGYVLKTSDIPVIKEAIDIVMAGGIYMDQDLPEVPKRPSGVALTPKEEQVLRLFGKWMTREQIAQELGIKLATVNCHCNNIGWKLELNGNTEFLREAIRRYGNPDVDGVRKMDKGLST</sequence>
<dbReference type="EMBL" id="FOCT01000003">
    <property type="protein sequence ID" value="SEN23369.1"/>
    <property type="molecule type" value="Genomic_DNA"/>
</dbReference>
<proteinExistence type="predicted"/>
<dbReference type="Proteomes" id="UP000183898">
    <property type="component" value="Unassembled WGS sequence"/>
</dbReference>
<dbReference type="GO" id="GO:0000160">
    <property type="term" value="P:phosphorelay signal transduction system"/>
    <property type="evidence" value="ECO:0007669"/>
    <property type="project" value="InterPro"/>
</dbReference>
<dbReference type="InterPro" id="IPR001789">
    <property type="entry name" value="Sig_transdc_resp-reg_receiver"/>
</dbReference>
<dbReference type="PROSITE" id="PS50110">
    <property type="entry name" value="RESPONSE_REGULATORY"/>
    <property type="match status" value="1"/>
</dbReference>
<keyword evidence="1 3" id="KW-0597">Phosphoprotein</keyword>
<dbReference type="CDD" id="cd17535">
    <property type="entry name" value="REC_NarL-like"/>
    <property type="match status" value="1"/>
</dbReference>
<dbReference type="InterPro" id="IPR039420">
    <property type="entry name" value="WalR-like"/>
</dbReference>
<dbReference type="InterPro" id="IPR016032">
    <property type="entry name" value="Sig_transdc_resp-reg_C-effctor"/>
</dbReference>
<dbReference type="InterPro" id="IPR000792">
    <property type="entry name" value="Tscrpt_reg_LuxR_C"/>
</dbReference>
<keyword evidence="2" id="KW-0238">DNA-binding</keyword>
<dbReference type="SMART" id="SM00421">
    <property type="entry name" value="HTH_LUXR"/>
    <property type="match status" value="1"/>
</dbReference>
<evidence type="ECO:0000259" key="5">
    <source>
        <dbReference type="PROSITE" id="PS50110"/>
    </source>
</evidence>
<evidence type="ECO:0000256" key="1">
    <source>
        <dbReference type="ARBA" id="ARBA00022553"/>
    </source>
</evidence>
<organism evidence="6 7">
    <name type="scientific">Nitrosospira multiformis</name>
    <dbReference type="NCBI Taxonomy" id="1231"/>
    <lineage>
        <taxon>Bacteria</taxon>
        <taxon>Pseudomonadati</taxon>
        <taxon>Pseudomonadota</taxon>
        <taxon>Betaproteobacteria</taxon>
        <taxon>Nitrosomonadales</taxon>
        <taxon>Nitrosomonadaceae</taxon>
        <taxon>Nitrosospira</taxon>
    </lineage>
</organism>
<dbReference type="SUPFAM" id="SSF46894">
    <property type="entry name" value="C-terminal effector domain of the bipartite response regulators"/>
    <property type="match status" value="1"/>
</dbReference>
<dbReference type="SUPFAM" id="SSF52172">
    <property type="entry name" value="CheY-like"/>
    <property type="match status" value="1"/>
</dbReference>
<dbReference type="PANTHER" id="PTHR43214">
    <property type="entry name" value="TWO-COMPONENT RESPONSE REGULATOR"/>
    <property type="match status" value="1"/>
</dbReference>
<dbReference type="AlphaFoldDB" id="A0A1H8EV68"/>
<dbReference type="SMART" id="SM00448">
    <property type="entry name" value="REC"/>
    <property type="match status" value="1"/>
</dbReference>
<protein>
    <submittedName>
        <fullName evidence="6">Two component transcriptional regulator, LuxR family</fullName>
    </submittedName>
</protein>
<dbReference type="RefSeq" id="WP_074744831.1">
    <property type="nucleotide sequence ID" value="NZ_FOCT01000003.1"/>
</dbReference>
<evidence type="ECO:0000313" key="6">
    <source>
        <dbReference type="EMBL" id="SEN23369.1"/>
    </source>
</evidence>
<evidence type="ECO:0000256" key="2">
    <source>
        <dbReference type="ARBA" id="ARBA00023125"/>
    </source>
</evidence>
<dbReference type="Gene3D" id="3.40.50.2300">
    <property type="match status" value="1"/>
</dbReference>
<dbReference type="PANTHER" id="PTHR43214:SF43">
    <property type="entry name" value="TWO-COMPONENT RESPONSE REGULATOR"/>
    <property type="match status" value="1"/>
</dbReference>
<dbReference type="Pfam" id="PF00072">
    <property type="entry name" value="Response_reg"/>
    <property type="match status" value="1"/>
</dbReference>
<dbReference type="Pfam" id="PF00196">
    <property type="entry name" value="GerE"/>
    <property type="match status" value="1"/>
</dbReference>
<dbReference type="CDD" id="cd06170">
    <property type="entry name" value="LuxR_C_like"/>
    <property type="match status" value="1"/>
</dbReference>
<gene>
    <name evidence="6" type="ORF">SAMN05216404_103157</name>
</gene>
<evidence type="ECO:0000256" key="3">
    <source>
        <dbReference type="PROSITE-ProRule" id="PRU00169"/>
    </source>
</evidence>
<evidence type="ECO:0000313" key="7">
    <source>
        <dbReference type="Proteomes" id="UP000183898"/>
    </source>
</evidence>
<dbReference type="GO" id="GO:0006355">
    <property type="term" value="P:regulation of DNA-templated transcription"/>
    <property type="evidence" value="ECO:0007669"/>
    <property type="project" value="InterPro"/>
</dbReference>
<dbReference type="InterPro" id="IPR011006">
    <property type="entry name" value="CheY-like_superfamily"/>
</dbReference>
<name>A0A1H8EV68_9PROT</name>
<feature type="modified residue" description="4-aspartylphosphate" evidence="3">
    <location>
        <position position="59"/>
    </location>
</feature>
<evidence type="ECO:0000259" key="4">
    <source>
        <dbReference type="PROSITE" id="PS50043"/>
    </source>
</evidence>
<feature type="domain" description="Response regulatory" evidence="5">
    <location>
        <begin position="8"/>
        <end position="131"/>
    </location>
</feature>
<dbReference type="InterPro" id="IPR058245">
    <property type="entry name" value="NreC/VraR/RcsB-like_REC"/>
</dbReference>
<dbReference type="PROSITE" id="PS50043">
    <property type="entry name" value="HTH_LUXR_2"/>
    <property type="match status" value="1"/>
</dbReference>
<accession>A0A1H8EV68</accession>
<reference evidence="6 7" key="1">
    <citation type="submission" date="2016-10" db="EMBL/GenBank/DDBJ databases">
        <authorList>
            <person name="de Groot N.N."/>
        </authorList>
    </citation>
    <scope>NUCLEOTIDE SEQUENCE [LARGE SCALE GENOMIC DNA]</scope>
    <source>
        <strain evidence="6 7">Nl18</strain>
    </source>
</reference>
<dbReference type="GO" id="GO:0003677">
    <property type="term" value="F:DNA binding"/>
    <property type="evidence" value="ECO:0007669"/>
    <property type="project" value="UniProtKB-KW"/>
</dbReference>